<accession>A0A1M4V5C0</accession>
<evidence type="ECO:0000313" key="4">
    <source>
        <dbReference type="Proteomes" id="UP000184501"/>
    </source>
</evidence>
<keyword evidence="4" id="KW-1185">Reference proteome</keyword>
<sequence>MLTAVTTRSWSPSPGLVALVWLLLAGALLWLLSTEDPAARLLAGVAALALALLAAQGTLGRPRLSADDEGLTTRSLLGRRRYPWSTVRRVRVVRIRRFGRDVPVLEVDVEDGEHEHLFVLTRLDLGAEPDDVADALAVLRPEDEG</sequence>
<feature type="domain" description="Low molecular weight protein antigen 6 PH" evidence="2">
    <location>
        <begin position="61"/>
        <end position="141"/>
    </location>
</feature>
<dbReference type="EMBL" id="FQVN01000001">
    <property type="protein sequence ID" value="SHE64174.1"/>
    <property type="molecule type" value="Genomic_DNA"/>
</dbReference>
<reference evidence="3 4" key="1">
    <citation type="submission" date="2016-11" db="EMBL/GenBank/DDBJ databases">
        <authorList>
            <person name="Jaros S."/>
            <person name="Januszkiewicz K."/>
            <person name="Wedrychowicz H."/>
        </authorList>
    </citation>
    <scope>NUCLEOTIDE SEQUENCE [LARGE SCALE GENOMIC DNA]</scope>
    <source>
        <strain evidence="3 4">DSM 44523</strain>
    </source>
</reference>
<keyword evidence="1" id="KW-1133">Transmembrane helix</keyword>
<dbReference type="STRING" id="2017.SAMN05444320_101646"/>
<dbReference type="Proteomes" id="UP000184501">
    <property type="component" value="Unassembled WGS sequence"/>
</dbReference>
<organism evidence="3 4">
    <name type="scientific">Streptoalloteichus hindustanus</name>
    <dbReference type="NCBI Taxonomy" id="2017"/>
    <lineage>
        <taxon>Bacteria</taxon>
        <taxon>Bacillati</taxon>
        <taxon>Actinomycetota</taxon>
        <taxon>Actinomycetes</taxon>
        <taxon>Pseudonocardiales</taxon>
        <taxon>Pseudonocardiaceae</taxon>
        <taxon>Streptoalloteichus</taxon>
    </lineage>
</organism>
<protein>
    <submittedName>
        <fullName evidence="3">PH domain-containing protein</fullName>
    </submittedName>
</protein>
<gene>
    <name evidence="3" type="ORF">SAMN05444320_101646</name>
</gene>
<keyword evidence="1" id="KW-0812">Transmembrane</keyword>
<evidence type="ECO:0000256" key="1">
    <source>
        <dbReference type="SAM" id="Phobius"/>
    </source>
</evidence>
<dbReference type="InterPro" id="IPR019692">
    <property type="entry name" value="CFP-6_PH"/>
</dbReference>
<keyword evidence="1" id="KW-0472">Membrane</keyword>
<dbReference type="Pfam" id="PF10756">
    <property type="entry name" value="bPH_6"/>
    <property type="match status" value="1"/>
</dbReference>
<name>A0A1M4V5C0_STRHI</name>
<dbReference type="AlphaFoldDB" id="A0A1M4V5C0"/>
<proteinExistence type="predicted"/>
<feature type="transmembrane region" description="Helical" evidence="1">
    <location>
        <begin position="38"/>
        <end position="55"/>
    </location>
</feature>
<evidence type="ECO:0000259" key="2">
    <source>
        <dbReference type="Pfam" id="PF10756"/>
    </source>
</evidence>
<feature type="transmembrane region" description="Helical" evidence="1">
    <location>
        <begin position="12"/>
        <end position="32"/>
    </location>
</feature>
<evidence type="ECO:0000313" key="3">
    <source>
        <dbReference type="EMBL" id="SHE64174.1"/>
    </source>
</evidence>